<dbReference type="EMBL" id="VCKY01000034">
    <property type="protein sequence ID" value="TMR22082.1"/>
    <property type="molecule type" value="Genomic_DNA"/>
</dbReference>
<organism evidence="2 3">
    <name type="scientific">Nonomuraea turkmeniaca</name>
    <dbReference type="NCBI Taxonomy" id="103838"/>
    <lineage>
        <taxon>Bacteria</taxon>
        <taxon>Bacillati</taxon>
        <taxon>Actinomycetota</taxon>
        <taxon>Actinomycetes</taxon>
        <taxon>Streptosporangiales</taxon>
        <taxon>Streptosporangiaceae</taxon>
        <taxon>Nonomuraea</taxon>
    </lineage>
</organism>
<comment type="caution">
    <text evidence="2">The sequence shown here is derived from an EMBL/GenBank/DDBJ whole genome shotgun (WGS) entry which is preliminary data.</text>
</comment>
<accession>A0A5S4FN16</accession>
<dbReference type="OrthoDB" id="3625315at2"/>
<dbReference type="Proteomes" id="UP000309128">
    <property type="component" value="Unassembled WGS sequence"/>
</dbReference>
<gene>
    <name evidence="2" type="ORF">ETD86_13010</name>
</gene>
<sequence length="139" mass="14579">MSHIADADPIPAAIAHLSADPELTAKLGGPGRVGAAHRPPYPRLRVRPAVGGTEDLRTHRVGVPLRLEALDSLERPVGEERLKRIIHLALAVLAALPEIPLEPGEPIITEVTSSGGGPVPEADGRLRWIGNALIAAHPG</sequence>
<reference evidence="2 3" key="1">
    <citation type="submission" date="2019-05" db="EMBL/GenBank/DDBJ databases">
        <title>Draft genome sequence of Nonomuraea turkmeniaca DSM 43926.</title>
        <authorList>
            <person name="Saricaoglu S."/>
            <person name="Isik K."/>
        </authorList>
    </citation>
    <scope>NUCLEOTIDE SEQUENCE [LARGE SCALE GENOMIC DNA]</scope>
    <source>
        <strain evidence="2 3">DSM 43926</strain>
    </source>
</reference>
<protein>
    <recommendedName>
        <fullName evidence="4">DUF3168 domain-containing protein</fullName>
    </recommendedName>
</protein>
<keyword evidence="3" id="KW-1185">Reference proteome</keyword>
<evidence type="ECO:0000256" key="1">
    <source>
        <dbReference type="SAM" id="MobiDB-lite"/>
    </source>
</evidence>
<evidence type="ECO:0000313" key="2">
    <source>
        <dbReference type="EMBL" id="TMR22082.1"/>
    </source>
</evidence>
<proteinExistence type="predicted"/>
<dbReference type="RefSeq" id="WP_138666390.1">
    <property type="nucleotide sequence ID" value="NZ_VCKY01000034.1"/>
</dbReference>
<dbReference type="AlphaFoldDB" id="A0A5S4FN16"/>
<evidence type="ECO:0008006" key="4">
    <source>
        <dbReference type="Google" id="ProtNLM"/>
    </source>
</evidence>
<evidence type="ECO:0000313" key="3">
    <source>
        <dbReference type="Proteomes" id="UP000309128"/>
    </source>
</evidence>
<name>A0A5S4FN16_9ACTN</name>
<feature type="region of interest" description="Disordered" evidence="1">
    <location>
        <begin position="26"/>
        <end position="52"/>
    </location>
</feature>